<dbReference type="Proteomes" id="UP000095287">
    <property type="component" value="Unplaced"/>
</dbReference>
<evidence type="ECO:0000256" key="1">
    <source>
        <dbReference type="SAM" id="MobiDB-lite"/>
    </source>
</evidence>
<organism evidence="2 3">
    <name type="scientific">Steinernema glaseri</name>
    <dbReference type="NCBI Taxonomy" id="37863"/>
    <lineage>
        <taxon>Eukaryota</taxon>
        <taxon>Metazoa</taxon>
        <taxon>Ecdysozoa</taxon>
        <taxon>Nematoda</taxon>
        <taxon>Chromadorea</taxon>
        <taxon>Rhabditida</taxon>
        <taxon>Tylenchina</taxon>
        <taxon>Panagrolaimomorpha</taxon>
        <taxon>Strongyloidoidea</taxon>
        <taxon>Steinernematidae</taxon>
        <taxon>Steinernema</taxon>
    </lineage>
</organism>
<keyword evidence="2" id="KW-1185">Reference proteome</keyword>
<proteinExistence type="predicted"/>
<protein>
    <submittedName>
        <fullName evidence="3">Helicase C-terminal domain-containing protein</fullName>
    </submittedName>
</protein>
<dbReference type="AlphaFoldDB" id="A0A1I8AIM0"/>
<accession>A0A1I8AIM0</accession>
<reference evidence="3" key="1">
    <citation type="submission" date="2016-11" db="UniProtKB">
        <authorList>
            <consortium name="WormBaseParasite"/>
        </authorList>
    </citation>
    <scope>IDENTIFICATION</scope>
</reference>
<feature type="region of interest" description="Disordered" evidence="1">
    <location>
        <begin position="74"/>
        <end position="98"/>
    </location>
</feature>
<dbReference type="WBParaSite" id="L893_g6344.t1">
    <property type="protein sequence ID" value="L893_g6344.t1"/>
    <property type="gene ID" value="L893_g6344"/>
</dbReference>
<name>A0A1I8AIM0_9BILA</name>
<evidence type="ECO:0000313" key="3">
    <source>
        <dbReference type="WBParaSite" id="L893_g6344.t1"/>
    </source>
</evidence>
<feature type="compositionally biased region" description="Basic residues" evidence="1">
    <location>
        <begin position="83"/>
        <end position="95"/>
    </location>
</feature>
<evidence type="ECO:0000313" key="2">
    <source>
        <dbReference type="Proteomes" id="UP000095287"/>
    </source>
</evidence>
<sequence length="139" mass="15426">MQARVDDLLRTLDYIQVIVPGFTPEGYIEKYFHDIGRCLEATERFPGRVACFTTTRAKRLTALAKGAMQQLKLVPEEEEGARSKRSSRRRGHRCRGPSMATVIKEKLAAKIAAGLCEKMKDAGPGSNTAADYSAETDLY</sequence>